<evidence type="ECO:0000313" key="4">
    <source>
        <dbReference type="EMBL" id="GBG66283.1"/>
    </source>
</evidence>
<dbReference type="EMBL" id="BFEA01000071">
    <property type="protein sequence ID" value="GBG66283.1"/>
    <property type="molecule type" value="Genomic_DNA"/>
</dbReference>
<feature type="region of interest" description="Disordered" evidence="1">
    <location>
        <begin position="199"/>
        <end position="218"/>
    </location>
</feature>
<keyword evidence="5" id="KW-1185">Reference proteome</keyword>
<sequence>MKPREWKWLDVAQRLKKVGVDREAERCGTKWDNLMQQFKKVHHFQGLSGKQNFLQFSGKERLSKGFNFNMDRAVYDEIRGSTAKSHTINPMNVANTGAPGGVHLSSATFGDPECDGDGGAGHDDDEDGSTRVHGVIDHRCRSIRRGTSERHRLVVPPWSAKLRFVIVNAIVAIIATFAVFPAVSVIVFITVKGRRRQRLPARRRQRRHHRHTHHRSRDDDLNLTTRFAIAAKILTLQVIKLEVGVSCAMSSRGSGRGKSATNLAVEAATWEKKGCHVTNKKRKLVQGGSSLARYVQDEEWVPEGVASQVESDFEEEEEVSLKRKSSRPESGGLRIEDVGERRGGGGRAIMEDVIDVDVAAASRQGGGTAVAQQNRTPVPRVNDGPVVQEGVVRARTPATPRMTTATDVGVNVQAIAQGKKSRSPAVEPPAVRRSIVLPHTTIPQYKIDDESELNVAKERAFKVQTIALRVIHGWVFKLTNRQRGYHTAYGYALNHTATDIARAIWMGEDWRVCVSPMVFHITLNMDMKLPLWFVDTNIEDRHENGELAAYQEASIQRLVGAFMSVLSMAEGIDGGRVSHERLKS</sequence>
<dbReference type="AlphaFoldDB" id="A0A388K8M0"/>
<proteinExistence type="predicted"/>
<evidence type="ECO:0000313" key="5">
    <source>
        <dbReference type="Proteomes" id="UP000265515"/>
    </source>
</evidence>
<organism evidence="4 5">
    <name type="scientific">Chara braunii</name>
    <name type="common">Braun's stonewort</name>
    <dbReference type="NCBI Taxonomy" id="69332"/>
    <lineage>
        <taxon>Eukaryota</taxon>
        <taxon>Viridiplantae</taxon>
        <taxon>Streptophyta</taxon>
        <taxon>Charophyceae</taxon>
        <taxon>Charales</taxon>
        <taxon>Characeae</taxon>
        <taxon>Chara</taxon>
    </lineage>
</organism>
<evidence type="ECO:0000259" key="3">
    <source>
        <dbReference type="Pfam" id="PF13837"/>
    </source>
</evidence>
<dbReference type="InterPro" id="IPR044822">
    <property type="entry name" value="Myb_DNA-bind_4"/>
</dbReference>
<keyword evidence="2" id="KW-1133">Transmembrane helix</keyword>
<feature type="region of interest" description="Disordered" evidence="1">
    <location>
        <begin position="311"/>
        <end position="340"/>
    </location>
</feature>
<keyword evidence="2" id="KW-0812">Transmembrane</keyword>
<feature type="transmembrane region" description="Helical" evidence="2">
    <location>
        <begin position="164"/>
        <end position="189"/>
    </location>
</feature>
<dbReference type="PANTHER" id="PTHR33492">
    <property type="entry name" value="OSJNBA0043A12.37 PROTEIN-RELATED"/>
    <property type="match status" value="1"/>
</dbReference>
<dbReference type="OrthoDB" id="2379186at2759"/>
<dbReference type="Gramene" id="GBG66283">
    <property type="protein sequence ID" value="GBG66283"/>
    <property type="gene ID" value="CBR_g57882"/>
</dbReference>
<accession>A0A388K8M0</accession>
<protein>
    <recommendedName>
        <fullName evidence="3">Myb/SANT-like DNA-binding domain-containing protein</fullName>
    </recommendedName>
</protein>
<dbReference type="PANTHER" id="PTHR33492:SF9">
    <property type="entry name" value="GB|AAB80672.1"/>
    <property type="match status" value="1"/>
</dbReference>
<dbReference type="Proteomes" id="UP000265515">
    <property type="component" value="Unassembled WGS sequence"/>
</dbReference>
<feature type="region of interest" description="Disordered" evidence="1">
    <location>
        <begin position="105"/>
        <end position="131"/>
    </location>
</feature>
<dbReference type="Gene3D" id="1.10.10.60">
    <property type="entry name" value="Homeodomain-like"/>
    <property type="match status" value="1"/>
</dbReference>
<dbReference type="Pfam" id="PF13837">
    <property type="entry name" value="Myb_DNA-bind_4"/>
    <property type="match status" value="1"/>
</dbReference>
<gene>
    <name evidence="4" type="ORF">CBR_g57882</name>
</gene>
<keyword evidence="2" id="KW-0472">Membrane</keyword>
<feature type="region of interest" description="Disordered" evidence="1">
    <location>
        <begin position="365"/>
        <end position="384"/>
    </location>
</feature>
<evidence type="ECO:0000256" key="1">
    <source>
        <dbReference type="SAM" id="MobiDB-lite"/>
    </source>
</evidence>
<feature type="domain" description="Myb/SANT-like DNA-binding" evidence="3">
    <location>
        <begin position="4"/>
        <end position="44"/>
    </location>
</feature>
<comment type="caution">
    <text evidence="4">The sequence shown here is derived from an EMBL/GenBank/DDBJ whole genome shotgun (WGS) entry which is preliminary data.</text>
</comment>
<feature type="compositionally biased region" description="Basic residues" evidence="1">
    <location>
        <begin position="199"/>
        <end position="215"/>
    </location>
</feature>
<evidence type="ECO:0000256" key="2">
    <source>
        <dbReference type="SAM" id="Phobius"/>
    </source>
</evidence>
<reference evidence="4 5" key="1">
    <citation type="journal article" date="2018" name="Cell">
        <title>The Chara Genome: Secondary Complexity and Implications for Plant Terrestrialization.</title>
        <authorList>
            <person name="Nishiyama T."/>
            <person name="Sakayama H."/>
            <person name="Vries J.D."/>
            <person name="Buschmann H."/>
            <person name="Saint-Marcoux D."/>
            <person name="Ullrich K.K."/>
            <person name="Haas F.B."/>
            <person name="Vanderstraeten L."/>
            <person name="Becker D."/>
            <person name="Lang D."/>
            <person name="Vosolsobe S."/>
            <person name="Rombauts S."/>
            <person name="Wilhelmsson P.K.I."/>
            <person name="Janitza P."/>
            <person name="Kern R."/>
            <person name="Heyl A."/>
            <person name="Rumpler F."/>
            <person name="Villalobos L.I.A.C."/>
            <person name="Clay J.M."/>
            <person name="Skokan R."/>
            <person name="Toyoda A."/>
            <person name="Suzuki Y."/>
            <person name="Kagoshima H."/>
            <person name="Schijlen E."/>
            <person name="Tajeshwar N."/>
            <person name="Catarino B."/>
            <person name="Hetherington A.J."/>
            <person name="Saltykova A."/>
            <person name="Bonnot C."/>
            <person name="Breuninger H."/>
            <person name="Symeonidi A."/>
            <person name="Radhakrishnan G.V."/>
            <person name="Van Nieuwerburgh F."/>
            <person name="Deforce D."/>
            <person name="Chang C."/>
            <person name="Karol K.G."/>
            <person name="Hedrich R."/>
            <person name="Ulvskov P."/>
            <person name="Glockner G."/>
            <person name="Delwiche C.F."/>
            <person name="Petrasek J."/>
            <person name="Van de Peer Y."/>
            <person name="Friml J."/>
            <person name="Beilby M."/>
            <person name="Dolan L."/>
            <person name="Kohara Y."/>
            <person name="Sugano S."/>
            <person name="Fujiyama A."/>
            <person name="Delaux P.-M."/>
            <person name="Quint M."/>
            <person name="TheiBen G."/>
            <person name="Hagemann M."/>
            <person name="Harholt J."/>
            <person name="Dunand C."/>
            <person name="Zachgo S."/>
            <person name="Langdale J."/>
            <person name="Maumus F."/>
            <person name="Straeten D.V.D."/>
            <person name="Gould S.B."/>
            <person name="Rensing S.A."/>
        </authorList>
    </citation>
    <scope>NUCLEOTIDE SEQUENCE [LARGE SCALE GENOMIC DNA]</scope>
    <source>
        <strain evidence="4 5">S276</strain>
    </source>
</reference>
<name>A0A388K8M0_CHABU</name>